<proteinExistence type="predicted"/>
<gene>
    <name evidence="1" type="ORF">J2Z17_002648</name>
</gene>
<dbReference type="Proteomes" id="UP000759443">
    <property type="component" value="Unassembled WGS sequence"/>
</dbReference>
<evidence type="ECO:0000313" key="2">
    <source>
        <dbReference type="Proteomes" id="UP000759443"/>
    </source>
</evidence>
<dbReference type="RefSeq" id="WP_209945666.1">
    <property type="nucleotide sequence ID" value="NZ_JAGGJU010000006.1"/>
</dbReference>
<keyword evidence="2" id="KW-1185">Reference proteome</keyword>
<reference evidence="1 2" key="1">
    <citation type="submission" date="2021-03" db="EMBL/GenBank/DDBJ databases">
        <title>Genomic Encyclopedia of Type Strains, Phase IV (KMG-IV): sequencing the most valuable type-strain genomes for metagenomic binning, comparative biology and taxonomic classification.</title>
        <authorList>
            <person name="Goeker M."/>
        </authorList>
    </citation>
    <scope>NUCLEOTIDE SEQUENCE [LARGE SCALE GENOMIC DNA]</scope>
    <source>
        <strain evidence="1 2">DSM 21600</strain>
    </source>
</reference>
<name>A0ABS4DZU1_9HYPH</name>
<protein>
    <recommendedName>
        <fullName evidence="3">Transposase</fullName>
    </recommendedName>
</protein>
<dbReference type="EMBL" id="JAGGJU010000006">
    <property type="protein sequence ID" value="MBP1851205.1"/>
    <property type="molecule type" value="Genomic_DNA"/>
</dbReference>
<evidence type="ECO:0008006" key="3">
    <source>
        <dbReference type="Google" id="ProtNLM"/>
    </source>
</evidence>
<accession>A0ABS4DZU1</accession>
<sequence>MMNVIIAGLRRIIHADANRLHTVVKAKSEAGAQIARLPNHLAGDLSSLPQAPWLPDSRSKH</sequence>
<organism evidence="1 2">
    <name type="scientific">Rhizobium halophytocola</name>
    <dbReference type="NCBI Taxonomy" id="735519"/>
    <lineage>
        <taxon>Bacteria</taxon>
        <taxon>Pseudomonadati</taxon>
        <taxon>Pseudomonadota</taxon>
        <taxon>Alphaproteobacteria</taxon>
        <taxon>Hyphomicrobiales</taxon>
        <taxon>Rhizobiaceae</taxon>
        <taxon>Rhizobium/Agrobacterium group</taxon>
        <taxon>Rhizobium</taxon>
    </lineage>
</organism>
<evidence type="ECO:0000313" key="1">
    <source>
        <dbReference type="EMBL" id="MBP1851205.1"/>
    </source>
</evidence>
<comment type="caution">
    <text evidence="1">The sequence shown here is derived from an EMBL/GenBank/DDBJ whole genome shotgun (WGS) entry which is preliminary data.</text>
</comment>